<dbReference type="AlphaFoldDB" id="A0A7S1FLD2"/>
<dbReference type="EMBL" id="HBFR01000451">
    <property type="protein sequence ID" value="CAD8873118.1"/>
    <property type="molecule type" value="Transcribed_RNA"/>
</dbReference>
<dbReference type="InterPro" id="IPR012337">
    <property type="entry name" value="RNaseH-like_sf"/>
</dbReference>
<gene>
    <name evidence="2" type="ORF">CHYS00102_LOCUS276</name>
</gene>
<dbReference type="InterPro" id="IPR036397">
    <property type="entry name" value="RNaseH_sf"/>
</dbReference>
<sequence>MHDAGMIDPSIQRHSLDRCYRKYLRREMPPETSERRRHEALYDAERTAEVFFAMRRDPAIWFRDKVPPDGTKERITEADRSPYKNRYCIASENKRKTEAEVRISRVRNPYKKSRPTGPGTNIHQ</sequence>
<dbReference type="GO" id="GO:0003676">
    <property type="term" value="F:nucleic acid binding"/>
    <property type="evidence" value="ECO:0007669"/>
    <property type="project" value="InterPro"/>
</dbReference>
<name>A0A7S1FLD2_9STRA</name>
<reference evidence="2" key="1">
    <citation type="submission" date="2021-01" db="EMBL/GenBank/DDBJ databases">
        <authorList>
            <person name="Corre E."/>
            <person name="Pelletier E."/>
            <person name="Niang G."/>
            <person name="Scheremetjew M."/>
            <person name="Finn R."/>
            <person name="Kale V."/>
            <person name="Holt S."/>
            <person name="Cochrane G."/>
            <person name="Meng A."/>
            <person name="Brown T."/>
            <person name="Cohen L."/>
        </authorList>
    </citation>
    <scope>NUCLEOTIDE SEQUENCE</scope>
    <source>
        <strain evidence="2">308</strain>
    </source>
</reference>
<evidence type="ECO:0000313" key="2">
    <source>
        <dbReference type="EMBL" id="CAD8873118.1"/>
    </source>
</evidence>
<feature type="compositionally biased region" description="Basic residues" evidence="1">
    <location>
        <begin position="104"/>
        <end position="114"/>
    </location>
</feature>
<evidence type="ECO:0000256" key="1">
    <source>
        <dbReference type="SAM" id="MobiDB-lite"/>
    </source>
</evidence>
<accession>A0A7S1FLD2</accession>
<organism evidence="2">
    <name type="scientific">Corethron hystrix</name>
    <dbReference type="NCBI Taxonomy" id="216773"/>
    <lineage>
        <taxon>Eukaryota</taxon>
        <taxon>Sar</taxon>
        <taxon>Stramenopiles</taxon>
        <taxon>Ochrophyta</taxon>
        <taxon>Bacillariophyta</taxon>
        <taxon>Coscinodiscophyceae</taxon>
        <taxon>Corethrophycidae</taxon>
        <taxon>Corethrales</taxon>
        <taxon>Corethraceae</taxon>
        <taxon>Corethron</taxon>
    </lineage>
</organism>
<proteinExistence type="predicted"/>
<evidence type="ECO:0008006" key="3">
    <source>
        <dbReference type="Google" id="ProtNLM"/>
    </source>
</evidence>
<feature type="region of interest" description="Disordered" evidence="1">
    <location>
        <begin position="96"/>
        <end position="124"/>
    </location>
</feature>
<dbReference type="Gene3D" id="3.30.420.10">
    <property type="entry name" value="Ribonuclease H-like superfamily/Ribonuclease H"/>
    <property type="match status" value="1"/>
</dbReference>
<dbReference type="SUPFAM" id="SSF53098">
    <property type="entry name" value="Ribonuclease H-like"/>
    <property type="match status" value="1"/>
</dbReference>
<protein>
    <recommendedName>
        <fullName evidence="3">Exonuclease domain-containing protein</fullName>
    </recommendedName>
</protein>